<comment type="subcellular location">
    <subcellularLocation>
        <location evidence="1 14">Cell outer membrane</location>
        <topology evidence="1 14">Multi-pass membrane protein</topology>
    </subcellularLocation>
</comment>
<dbReference type="PANTHER" id="PTHR32552">
    <property type="entry name" value="FERRICHROME IRON RECEPTOR-RELATED"/>
    <property type="match status" value="1"/>
</dbReference>
<dbReference type="InterPro" id="IPR037066">
    <property type="entry name" value="Plug_dom_sf"/>
</dbReference>
<comment type="similarity">
    <text evidence="2 14 15">Belongs to the TonB-dependent receptor family.</text>
</comment>
<dbReference type="InterPro" id="IPR000531">
    <property type="entry name" value="Beta-barrel_TonB"/>
</dbReference>
<keyword evidence="3 14" id="KW-0813">Transport</keyword>
<evidence type="ECO:0000256" key="11">
    <source>
        <dbReference type="ARBA" id="ARBA00023136"/>
    </source>
</evidence>
<dbReference type="OrthoDB" id="127311at2"/>
<name>A0A5B7YFY5_9ALTE</name>
<evidence type="ECO:0000259" key="17">
    <source>
        <dbReference type="Pfam" id="PF00593"/>
    </source>
</evidence>
<proteinExistence type="inferred from homology"/>
<dbReference type="InterPro" id="IPR010105">
    <property type="entry name" value="TonB_sidphr_rcpt"/>
</dbReference>
<evidence type="ECO:0000256" key="10">
    <source>
        <dbReference type="ARBA" id="ARBA00023077"/>
    </source>
</evidence>
<evidence type="ECO:0000256" key="12">
    <source>
        <dbReference type="ARBA" id="ARBA00023170"/>
    </source>
</evidence>
<dbReference type="SUPFAM" id="SSF56935">
    <property type="entry name" value="Porins"/>
    <property type="match status" value="1"/>
</dbReference>
<dbReference type="PROSITE" id="PS52016">
    <property type="entry name" value="TONB_DEPENDENT_REC_3"/>
    <property type="match status" value="1"/>
</dbReference>
<feature type="chain" id="PRO_5022874429" evidence="16">
    <location>
        <begin position="25"/>
        <end position="709"/>
    </location>
</feature>
<evidence type="ECO:0000256" key="14">
    <source>
        <dbReference type="PROSITE-ProRule" id="PRU01360"/>
    </source>
</evidence>
<dbReference type="GO" id="GO:0009279">
    <property type="term" value="C:cell outer membrane"/>
    <property type="evidence" value="ECO:0007669"/>
    <property type="project" value="UniProtKB-SubCell"/>
</dbReference>
<keyword evidence="7 16" id="KW-0732">Signal</keyword>
<keyword evidence="4 14" id="KW-1134">Transmembrane beta strand</keyword>
<dbReference type="Gene3D" id="2.40.170.20">
    <property type="entry name" value="TonB-dependent receptor, beta-barrel domain"/>
    <property type="match status" value="1"/>
</dbReference>
<evidence type="ECO:0000256" key="9">
    <source>
        <dbReference type="ARBA" id="ARBA00023065"/>
    </source>
</evidence>
<evidence type="ECO:0000256" key="4">
    <source>
        <dbReference type="ARBA" id="ARBA00022452"/>
    </source>
</evidence>
<dbReference type="PANTHER" id="PTHR32552:SF68">
    <property type="entry name" value="FERRICHROME OUTER MEMBRANE TRANSPORTER_PHAGE RECEPTOR"/>
    <property type="match status" value="1"/>
</dbReference>
<evidence type="ECO:0000256" key="7">
    <source>
        <dbReference type="ARBA" id="ARBA00022729"/>
    </source>
</evidence>
<evidence type="ECO:0000256" key="6">
    <source>
        <dbReference type="ARBA" id="ARBA00022692"/>
    </source>
</evidence>
<evidence type="ECO:0000256" key="1">
    <source>
        <dbReference type="ARBA" id="ARBA00004571"/>
    </source>
</evidence>
<evidence type="ECO:0000256" key="5">
    <source>
        <dbReference type="ARBA" id="ARBA00022496"/>
    </source>
</evidence>
<dbReference type="GO" id="GO:0015344">
    <property type="term" value="F:siderophore uptake transmembrane transporter activity"/>
    <property type="evidence" value="ECO:0007669"/>
    <property type="project" value="TreeGrafter"/>
</dbReference>
<dbReference type="Gene3D" id="2.170.130.10">
    <property type="entry name" value="TonB-dependent receptor, plug domain"/>
    <property type="match status" value="1"/>
</dbReference>
<evidence type="ECO:0000256" key="13">
    <source>
        <dbReference type="ARBA" id="ARBA00023237"/>
    </source>
</evidence>
<feature type="domain" description="TonB-dependent receptor plug" evidence="18">
    <location>
        <begin position="56"/>
        <end position="157"/>
    </location>
</feature>
<keyword evidence="11 14" id="KW-0472">Membrane</keyword>
<evidence type="ECO:0000256" key="3">
    <source>
        <dbReference type="ARBA" id="ARBA00022448"/>
    </source>
</evidence>
<gene>
    <name evidence="19" type="ORF">FBQ74_14225</name>
</gene>
<evidence type="ECO:0000259" key="18">
    <source>
        <dbReference type="Pfam" id="PF07715"/>
    </source>
</evidence>
<dbReference type="KEGG" id="salk:FBQ74_14225"/>
<evidence type="ECO:0000256" key="2">
    <source>
        <dbReference type="ARBA" id="ARBA00009810"/>
    </source>
</evidence>
<evidence type="ECO:0000256" key="16">
    <source>
        <dbReference type="SAM" id="SignalP"/>
    </source>
</evidence>
<organism evidence="19 20">
    <name type="scientific">Salinimonas iocasae</name>
    <dbReference type="NCBI Taxonomy" id="2572577"/>
    <lineage>
        <taxon>Bacteria</taxon>
        <taxon>Pseudomonadati</taxon>
        <taxon>Pseudomonadota</taxon>
        <taxon>Gammaproteobacteria</taxon>
        <taxon>Alteromonadales</taxon>
        <taxon>Alteromonadaceae</taxon>
        <taxon>Alteromonas/Salinimonas group</taxon>
        <taxon>Salinimonas</taxon>
    </lineage>
</organism>
<keyword evidence="13 14" id="KW-0998">Cell outer membrane</keyword>
<protein>
    <submittedName>
        <fullName evidence="19">TonB-dependent siderophore receptor</fullName>
    </submittedName>
</protein>
<keyword evidence="9" id="KW-0406">Ion transport</keyword>
<feature type="domain" description="TonB-dependent receptor-like beta-barrel" evidence="17">
    <location>
        <begin position="232"/>
        <end position="678"/>
    </location>
</feature>
<evidence type="ECO:0000256" key="15">
    <source>
        <dbReference type="RuleBase" id="RU003357"/>
    </source>
</evidence>
<feature type="signal peptide" evidence="16">
    <location>
        <begin position="1"/>
        <end position="24"/>
    </location>
</feature>
<reference evidence="19 20" key="1">
    <citation type="submission" date="2019-04" db="EMBL/GenBank/DDBJ databases">
        <title>Salinimonas iocasae sp. nov., a halophilic bacterium isolated from the outer tube casing of tubeworms in Okinawa Trough.</title>
        <authorList>
            <person name="Zhang H."/>
            <person name="Wang H."/>
            <person name="Li C."/>
        </authorList>
    </citation>
    <scope>NUCLEOTIDE SEQUENCE [LARGE SCALE GENOMIC DNA]</scope>
    <source>
        <strain evidence="19 20">KX18D6</strain>
    </source>
</reference>
<evidence type="ECO:0000313" key="20">
    <source>
        <dbReference type="Proteomes" id="UP000304912"/>
    </source>
</evidence>
<accession>A0A5B7YFY5</accession>
<dbReference type="InterPro" id="IPR039426">
    <property type="entry name" value="TonB-dep_rcpt-like"/>
</dbReference>
<keyword evidence="6 14" id="KW-0812">Transmembrane</keyword>
<dbReference type="AlphaFoldDB" id="A0A5B7YFY5"/>
<evidence type="ECO:0000313" key="19">
    <source>
        <dbReference type="EMBL" id="QCZ94551.1"/>
    </source>
</evidence>
<dbReference type="Proteomes" id="UP000304912">
    <property type="component" value="Chromosome"/>
</dbReference>
<keyword evidence="8" id="KW-0408">Iron</keyword>
<keyword evidence="5" id="KW-0410">Iron transport</keyword>
<keyword evidence="20" id="KW-1185">Reference proteome</keyword>
<keyword evidence="10 15" id="KW-0798">TonB box</keyword>
<dbReference type="GO" id="GO:0015891">
    <property type="term" value="P:siderophore transport"/>
    <property type="evidence" value="ECO:0007669"/>
    <property type="project" value="InterPro"/>
</dbReference>
<dbReference type="EMBL" id="CP039852">
    <property type="protein sequence ID" value="QCZ94551.1"/>
    <property type="molecule type" value="Genomic_DNA"/>
</dbReference>
<sequence length="709" mass="78838">MVIIPRRYVFASLMSAVIAGQVSAQTDQSSNELEHIEVHPLQAYRNTATKSSVKPIESPVSISVIDQSLLQLRQADTVSKALRYVSGVTTESRPTITIFDQFTIRGFTTYQTFYDGLPLLTNNNWNLYPQVDAFATESLEILKGPASSLYGVVPPGGLVNQVAKYPEKEDETIVRLAVGSDNLLELGLDSADEIDENSRYRIVALGRSRDGYQQTTETERYTFAPSLTMDISDATEVSLTAYYQEDPQMVPSTPLPSVGTLFEAPYGKLAPDTYAGDKNWNQFSRDVLMLGYKLHHEINDAWSVLQKLRYTDADALQQNTYHNTLAEDEVTLLRSAYLTDETIDGVTVDTQLSGIVDNETISHQLLFGMDYQESDSQVAYKDTLGMQTPVLALNNIDNELFDVDALPLSFYQEDHQIDIRQLGFYAQDEITLGSITVLLNGRYDHYDSTDEVANIYAQSAYGSTATIDQSQFSGRVAAMYRFESGWRIYANYSESFEPVTGTDAQTGEAFKPTTANQTEVGTKFQSASGKTTFTAAYFVLNKQNVVVNTPDFARQTQNGEVQSKGGELELSHQFTPQLTIQANATLLDMEVTDNPLDQKLIGKTPVWVAEETASVWANYFFDDLLQGLTAGAGVRYVGETQLDKYNSDTVPSYTLIDAVLSYDIPTYDMTLSGSVSNLTDNDYVGACFDAGNCWFGAQRRFEFALQKRF</sequence>
<evidence type="ECO:0000256" key="8">
    <source>
        <dbReference type="ARBA" id="ARBA00023004"/>
    </source>
</evidence>
<dbReference type="Pfam" id="PF00593">
    <property type="entry name" value="TonB_dep_Rec_b-barrel"/>
    <property type="match status" value="1"/>
</dbReference>
<keyword evidence="12 19" id="KW-0675">Receptor</keyword>
<dbReference type="NCBIfam" id="TIGR01783">
    <property type="entry name" value="TonB-siderophor"/>
    <property type="match status" value="1"/>
</dbReference>
<dbReference type="GO" id="GO:0038023">
    <property type="term" value="F:signaling receptor activity"/>
    <property type="evidence" value="ECO:0007669"/>
    <property type="project" value="InterPro"/>
</dbReference>
<dbReference type="InterPro" id="IPR036942">
    <property type="entry name" value="Beta-barrel_TonB_sf"/>
</dbReference>
<dbReference type="Pfam" id="PF07715">
    <property type="entry name" value="Plug"/>
    <property type="match status" value="1"/>
</dbReference>
<dbReference type="InterPro" id="IPR012910">
    <property type="entry name" value="Plug_dom"/>
</dbReference>
<dbReference type="CDD" id="cd01347">
    <property type="entry name" value="ligand_gated_channel"/>
    <property type="match status" value="1"/>
</dbReference>